<evidence type="ECO:0000256" key="7">
    <source>
        <dbReference type="ARBA" id="ARBA00022840"/>
    </source>
</evidence>
<dbReference type="InterPro" id="IPR036101">
    <property type="entry name" value="CarD-like/TRCF_RID_sf"/>
</dbReference>
<dbReference type="Gene3D" id="3.40.50.11180">
    <property type="match status" value="1"/>
</dbReference>
<dbReference type="InterPro" id="IPR005118">
    <property type="entry name" value="TRCF_C"/>
</dbReference>
<evidence type="ECO:0000256" key="8">
    <source>
        <dbReference type="ARBA" id="ARBA00023125"/>
    </source>
</evidence>
<keyword evidence="2 13" id="KW-0963">Cytoplasm</keyword>
<keyword evidence="7 13" id="KW-0067">ATP-binding</keyword>
<dbReference type="GO" id="GO:0005737">
    <property type="term" value="C:cytoplasm"/>
    <property type="evidence" value="ECO:0007669"/>
    <property type="project" value="UniProtKB-SubCell"/>
</dbReference>
<keyword evidence="4 13" id="KW-0227">DNA damage</keyword>
<dbReference type="AlphaFoldDB" id="A0A1W1UZF7"/>
<dbReference type="Gene3D" id="3.40.50.300">
    <property type="entry name" value="P-loop containing nucleotide triphosphate hydrolases"/>
    <property type="match status" value="2"/>
</dbReference>
<dbReference type="InterPro" id="IPR047112">
    <property type="entry name" value="RecG/Mfd"/>
</dbReference>
<dbReference type="EC" id="3.6.4.-" evidence="13"/>
<dbReference type="CDD" id="cd17991">
    <property type="entry name" value="DEXHc_TRCF"/>
    <property type="match status" value="1"/>
</dbReference>
<sequence>MQTPPILGELANSPDIELVLKSFTKNKEQYIYGLSGVQKNILLSLVGLKTDKSMLVVCDNLKRAKEICDDLNFLLPDYDVLYFPPLEVIPFEILAQSVEIQQQRLQVLEKLVRGERIVVVSPIESLTKRLLPPKLFKDSIRDIKVGQVISLDKLKEYFVKYGYERVEKVEIPGQFSFRGGILDIYPVIYENPVRIELFDDEVDSIRFFEVDSQRSIKNTQKISLFPAREFFLLPEYKDVGLENITKEYEKQKQALLKKKDREAVDKITSRMNEVIEKITNDLYFPGLEQFQSYFYDNLDILINYFSQDSILCLDEKGRVIEAEAHQEKERNISFSDLLIRGTVLPGQTNFYTGVSDILTAIEERKTLYLSLLPPKGTTALSIETKTLPPFFSKIRLLADEIIEWKRKDYSIVILVSSKDKAFRLIQALNDCDIEATWVGENYRLQKKKVIIAQGNLSTGAEFIKAKTVFISENEIFTQSQKRTKRLFQKEGKRITKLDDLQVGDYVVHALHGIGRYIGVEKLIVSDVEKDYIVIKYSGEDKLFVPTDQVNLLQKYIGNEGKIPKVHKLGGNEWQKVKTKVQKSVKELAEGLIVLYAKRAKEPGYQFSEDDNFQREFEDVFPYKETPDQLRSIEEIKADMQRPMPMDRLLCGDVGYGKTEVAIRAAFKAVNEGKQAAILVPTTVLAQQHYNTFKERFSEFPVTIDVISRFKSPKEQKRIFEELKLGEIDIVIGTHRLLSKQVSFKDLGLLVVDEEQRFGVTHKEKIKGLKAQVDVLTLSATPIPRTLHMSLVGIRDLSVIETPPEDRYPIQTYVVEHSPDLVKDAIRRELGRGGQVYYVHNRVEDIEKIYEFLKFIIPEARIGIAHGKMKESMLEKVMFDFMEHELDILLCTTIIETGLDVSNVNTLIVDEADKMGLSQLYQLRGRVGRANRVAYAYLTYKKDKILSPTAEKRLHAIREFTELGSGFKIAMRDLEIRGAGNLLGPEQHGHVASVGFDMYCKLLEEAVKDLKGEKKQEEIKVEVDLEVSSFIPDFYINDPAIKLDFYQRIASIKVVQEVNELEDELMDRFGDMPTETRSLLEIARIKILAFNCKINSIKQKETMINLKFSDDPGLEGEDILNIVQKYKRRVVFGGEREWGMKINIVKLKREDWLTLLEKVLIEISSLVSGK</sequence>
<dbReference type="InterPro" id="IPR003711">
    <property type="entry name" value="CarD-like/TRCF_RID"/>
</dbReference>
<evidence type="ECO:0000256" key="5">
    <source>
        <dbReference type="ARBA" id="ARBA00022801"/>
    </source>
</evidence>
<dbReference type="InterPro" id="IPR011545">
    <property type="entry name" value="DEAD/DEAH_box_helicase_dom"/>
</dbReference>
<dbReference type="Pfam" id="PF02559">
    <property type="entry name" value="CarD_TRCF_RID"/>
    <property type="match status" value="1"/>
</dbReference>
<evidence type="ECO:0000256" key="2">
    <source>
        <dbReference type="ARBA" id="ARBA00022490"/>
    </source>
</evidence>
<evidence type="ECO:0000256" key="1">
    <source>
        <dbReference type="ARBA" id="ARBA00004496"/>
    </source>
</evidence>
<dbReference type="Pfam" id="PF17757">
    <property type="entry name" value="UvrB_inter"/>
    <property type="match status" value="1"/>
</dbReference>
<organism evidence="16 17">
    <name type="scientific">Desulfonispora thiosulfatigenes DSM 11270</name>
    <dbReference type="NCBI Taxonomy" id="656914"/>
    <lineage>
        <taxon>Bacteria</taxon>
        <taxon>Bacillati</taxon>
        <taxon>Bacillota</taxon>
        <taxon>Clostridia</taxon>
        <taxon>Eubacteriales</taxon>
        <taxon>Peptococcaceae</taxon>
        <taxon>Desulfonispora</taxon>
    </lineage>
</organism>
<dbReference type="InterPro" id="IPR041471">
    <property type="entry name" value="UvrB_inter"/>
</dbReference>
<dbReference type="HAMAP" id="MF_00969">
    <property type="entry name" value="TRCF"/>
    <property type="match status" value="1"/>
</dbReference>
<dbReference type="PANTHER" id="PTHR47964">
    <property type="entry name" value="ATP-DEPENDENT DNA HELICASE HOMOLOG RECG, CHLOROPLASTIC"/>
    <property type="match status" value="1"/>
</dbReference>
<gene>
    <name evidence="13" type="primary">mfd</name>
    <name evidence="16" type="ORF">SAMN00017405_1166</name>
</gene>
<protein>
    <recommendedName>
        <fullName evidence="12 13">Transcription-repair-coupling factor</fullName>
        <shortName evidence="13">TRCF</shortName>
        <ecNumber evidence="13">3.6.4.-</ecNumber>
    </recommendedName>
</protein>
<dbReference type="FunFam" id="3.40.50.300:FF:000546">
    <property type="entry name" value="Transcription-repair-coupling factor"/>
    <property type="match status" value="1"/>
</dbReference>
<evidence type="ECO:0000256" key="12">
    <source>
        <dbReference type="ARBA" id="ARBA00070128"/>
    </source>
</evidence>
<dbReference type="Pfam" id="PF00271">
    <property type="entry name" value="Helicase_C"/>
    <property type="match status" value="1"/>
</dbReference>
<evidence type="ECO:0000256" key="10">
    <source>
        <dbReference type="ARBA" id="ARBA00061104"/>
    </source>
</evidence>
<dbReference type="InterPro" id="IPR001650">
    <property type="entry name" value="Helicase_C-like"/>
</dbReference>
<dbReference type="SMART" id="SM00490">
    <property type="entry name" value="HELICc"/>
    <property type="match status" value="1"/>
</dbReference>
<dbReference type="GO" id="GO:0005524">
    <property type="term" value="F:ATP binding"/>
    <property type="evidence" value="ECO:0007669"/>
    <property type="project" value="UniProtKB-UniRule"/>
</dbReference>
<dbReference type="PROSITE" id="PS51192">
    <property type="entry name" value="HELICASE_ATP_BIND_1"/>
    <property type="match status" value="1"/>
</dbReference>
<dbReference type="SUPFAM" id="SSF52540">
    <property type="entry name" value="P-loop containing nucleoside triphosphate hydrolases"/>
    <property type="match status" value="4"/>
</dbReference>
<dbReference type="PANTHER" id="PTHR47964:SF1">
    <property type="entry name" value="ATP-DEPENDENT DNA HELICASE HOMOLOG RECG, CHLOROPLASTIC"/>
    <property type="match status" value="1"/>
</dbReference>
<dbReference type="GO" id="GO:0003684">
    <property type="term" value="F:damaged DNA binding"/>
    <property type="evidence" value="ECO:0007669"/>
    <property type="project" value="InterPro"/>
</dbReference>
<dbReference type="Gene3D" id="3.30.2060.10">
    <property type="entry name" value="Penicillin-binding protein 1b domain"/>
    <property type="match status" value="1"/>
</dbReference>
<dbReference type="EMBL" id="FWWT01000013">
    <property type="protein sequence ID" value="SMB86487.1"/>
    <property type="molecule type" value="Genomic_DNA"/>
</dbReference>
<dbReference type="GO" id="GO:0000716">
    <property type="term" value="P:transcription-coupled nucleotide-excision repair, DNA damage recognition"/>
    <property type="evidence" value="ECO:0007669"/>
    <property type="project" value="UniProtKB-UniRule"/>
</dbReference>
<dbReference type="SMART" id="SM00487">
    <property type="entry name" value="DEXDc"/>
    <property type="match status" value="1"/>
</dbReference>
<name>A0A1W1UZF7_DESTI</name>
<keyword evidence="8 13" id="KW-0238">DNA-binding</keyword>
<dbReference type="Proteomes" id="UP000192731">
    <property type="component" value="Unassembled WGS sequence"/>
</dbReference>
<reference evidence="16 17" key="1">
    <citation type="submission" date="2017-04" db="EMBL/GenBank/DDBJ databases">
        <authorList>
            <person name="Afonso C.L."/>
            <person name="Miller P.J."/>
            <person name="Scott M.A."/>
            <person name="Spackman E."/>
            <person name="Goraichik I."/>
            <person name="Dimitrov K.M."/>
            <person name="Suarez D.L."/>
            <person name="Swayne D.E."/>
        </authorList>
    </citation>
    <scope>NUCLEOTIDE SEQUENCE [LARGE SCALE GENOMIC DNA]</scope>
    <source>
        <strain evidence="16 17">DSM 11270</strain>
    </source>
</reference>
<evidence type="ECO:0000256" key="11">
    <source>
        <dbReference type="ARBA" id="ARBA00061399"/>
    </source>
</evidence>
<feature type="domain" description="Helicase C-terminal" evidence="15">
    <location>
        <begin position="808"/>
        <end position="974"/>
    </location>
</feature>
<comment type="function">
    <text evidence="13">Couples transcription and DNA repair by recognizing RNA polymerase (RNAP) stalled at DNA lesions. Mediates ATP-dependent release of RNAP and its truncated transcript from the DNA, and recruitment of nucleotide excision repair machinery to the damaged site.</text>
</comment>
<comment type="similarity">
    <text evidence="11 13">In the C-terminal section; belongs to the helicase family. RecG subfamily.</text>
</comment>
<dbReference type="Pfam" id="PF03461">
    <property type="entry name" value="TRCF"/>
    <property type="match status" value="1"/>
</dbReference>
<feature type="domain" description="Helicase ATP-binding" evidence="14">
    <location>
        <begin position="638"/>
        <end position="799"/>
    </location>
</feature>
<evidence type="ECO:0000313" key="16">
    <source>
        <dbReference type="EMBL" id="SMB86487.1"/>
    </source>
</evidence>
<evidence type="ECO:0000313" key="17">
    <source>
        <dbReference type="Proteomes" id="UP000192731"/>
    </source>
</evidence>
<dbReference type="SUPFAM" id="SSF141259">
    <property type="entry name" value="CarD-like"/>
    <property type="match status" value="1"/>
</dbReference>
<dbReference type="GO" id="GO:0016787">
    <property type="term" value="F:hydrolase activity"/>
    <property type="evidence" value="ECO:0007669"/>
    <property type="project" value="UniProtKB-KW"/>
</dbReference>
<evidence type="ECO:0000256" key="4">
    <source>
        <dbReference type="ARBA" id="ARBA00022763"/>
    </source>
</evidence>
<accession>A0A1W1UZF7</accession>
<keyword evidence="5 13" id="KW-0378">Hydrolase</keyword>
<dbReference type="Gene3D" id="3.90.1150.50">
    <property type="entry name" value="Transcription-repair-coupling factor, D7 domain"/>
    <property type="match status" value="1"/>
</dbReference>
<dbReference type="Pfam" id="PF00270">
    <property type="entry name" value="DEAD"/>
    <property type="match status" value="1"/>
</dbReference>
<dbReference type="STRING" id="656914.SAMN00017405_1166"/>
<dbReference type="RefSeq" id="WP_084052560.1">
    <property type="nucleotide sequence ID" value="NZ_FWWT01000013.1"/>
</dbReference>
<dbReference type="InterPro" id="IPR014001">
    <property type="entry name" value="Helicase_ATP-bd"/>
</dbReference>
<keyword evidence="3 13" id="KW-0547">Nucleotide-binding</keyword>
<comment type="subcellular location">
    <subcellularLocation>
        <location evidence="1 13">Cytoplasm</location>
    </subcellularLocation>
</comment>
<dbReference type="OrthoDB" id="9804325at2"/>
<evidence type="ECO:0000259" key="15">
    <source>
        <dbReference type="PROSITE" id="PS51194"/>
    </source>
</evidence>
<evidence type="ECO:0000256" key="6">
    <source>
        <dbReference type="ARBA" id="ARBA00022806"/>
    </source>
</evidence>
<dbReference type="GO" id="GO:0003678">
    <property type="term" value="F:DNA helicase activity"/>
    <property type="evidence" value="ECO:0007669"/>
    <property type="project" value="TreeGrafter"/>
</dbReference>
<comment type="similarity">
    <text evidence="10 13">In the N-terminal section; belongs to the UvrB family.</text>
</comment>
<dbReference type="NCBIfam" id="TIGR00580">
    <property type="entry name" value="mfd"/>
    <property type="match status" value="1"/>
</dbReference>
<dbReference type="InterPro" id="IPR004576">
    <property type="entry name" value="Mfd"/>
</dbReference>
<dbReference type="Gene3D" id="2.40.10.170">
    <property type="match status" value="1"/>
</dbReference>
<dbReference type="InterPro" id="IPR027417">
    <property type="entry name" value="P-loop_NTPase"/>
</dbReference>
<dbReference type="PROSITE" id="PS51194">
    <property type="entry name" value="HELICASE_CTER"/>
    <property type="match status" value="1"/>
</dbReference>
<dbReference type="SMART" id="SM00982">
    <property type="entry name" value="TRCF"/>
    <property type="match status" value="1"/>
</dbReference>
<evidence type="ECO:0000256" key="9">
    <source>
        <dbReference type="ARBA" id="ARBA00023204"/>
    </source>
</evidence>
<evidence type="ECO:0000256" key="13">
    <source>
        <dbReference type="HAMAP-Rule" id="MF_00969"/>
    </source>
</evidence>
<keyword evidence="6" id="KW-0347">Helicase</keyword>
<dbReference type="SUPFAM" id="SSF143517">
    <property type="entry name" value="TRCF domain-like"/>
    <property type="match status" value="1"/>
</dbReference>
<proteinExistence type="inferred from homology"/>
<keyword evidence="9 13" id="KW-0234">DNA repair</keyword>
<dbReference type="SMART" id="SM01058">
    <property type="entry name" value="CarD_TRCF"/>
    <property type="match status" value="1"/>
</dbReference>
<dbReference type="InterPro" id="IPR037235">
    <property type="entry name" value="TRCF-like_C_D7"/>
</dbReference>
<keyword evidence="17" id="KW-1185">Reference proteome</keyword>
<evidence type="ECO:0000259" key="14">
    <source>
        <dbReference type="PROSITE" id="PS51192"/>
    </source>
</evidence>
<evidence type="ECO:0000256" key="3">
    <source>
        <dbReference type="ARBA" id="ARBA00022741"/>
    </source>
</evidence>
<dbReference type="GO" id="GO:0006355">
    <property type="term" value="P:regulation of DNA-templated transcription"/>
    <property type="evidence" value="ECO:0007669"/>
    <property type="project" value="UniProtKB-UniRule"/>
</dbReference>